<evidence type="ECO:0000259" key="2">
    <source>
        <dbReference type="PROSITE" id="PS50883"/>
    </source>
</evidence>
<dbReference type="PANTHER" id="PTHR33121">
    <property type="entry name" value="CYCLIC DI-GMP PHOSPHODIESTERASE PDEF"/>
    <property type="match status" value="1"/>
</dbReference>
<proteinExistence type="predicted"/>
<dbReference type="InterPro" id="IPR043128">
    <property type="entry name" value="Rev_trsase/Diguanyl_cyclase"/>
</dbReference>
<sequence length="756" mass="85114">MHFFNRFFLLNDHYSAPGQVANWRISALRIILSLVMVLCFAVACHTYTSAIEFNLIYIVVLTSSFLATACGLLIASKRFYHFSAHALLIAIVAASVSMNLFLTDLELAKVGSMYMYSCPIIALMLLGYRTALAYGVLNIAPFYMIINNVDVSGLTGIAQQLPDADLYITGLIFLFFNICIPLAVARTIVAAKRLNKTMISANTHLKDKNELYRSLFTESNKAKIIVDENLVITDFNQHAIDMFGIKKELKEGSVNLSHLFPALVFDDSNAQNKIVKYKKSYFKASYQQITMSTNYRVYDFYDCTQEQLIKQNLSMMEQENKRLRFRDSQTKLPNREWFELQCDRLTSKYQKGFYIVVTQSANSEYLNLKLTKADSQALLINAYKRLKAMPDGPLLCAHIGVGKLAFIIGANSQNELEDKLLMQIKNTLDKTYNVFGTKCQQSFLFGFAKYPDHGKNSTTVLSNACEALKLANCNMPLSGYNEKQSQAFIEKYEISMLLDEALQQGDLSVHYQPKVDATGQCIGLEALARWNSPILGNVSPVVFIPIAEEYRMVSRLTDLIIQKVCAQIADWTKAGLPSVPVAINISLIDFSQTDFMSKLVKYLADFNVKPPQIELELTETSLEANQAHSLKLMQTLQSWGFTISVDDFGVGYSNIARLADYPINKLKLDRSLISQVTSSTRQKSLVKAVHVMCEELDIKCVAEGVETQEQVAIMTQMGCKEFQGFYFAKPMPAENFAQHVSRHGLVFNPKEMTAQL</sequence>
<dbReference type="Gene3D" id="3.20.20.450">
    <property type="entry name" value="EAL domain"/>
    <property type="match status" value="1"/>
</dbReference>
<dbReference type="Pfam" id="PF00563">
    <property type="entry name" value="EAL"/>
    <property type="match status" value="1"/>
</dbReference>
<dbReference type="OrthoDB" id="6324269at2"/>
<gene>
    <name evidence="3" type="ORF">PARC_a2519</name>
</gene>
<keyword evidence="1" id="KW-0812">Transmembrane</keyword>
<feature type="domain" description="EAL" evidence="2">
    <location>
        <begin position="491"/>
        <end position="744"/>
    </location>
</feature>
<evidence type="ECO:0000313" key="3">
    <source>
        <dbReference type="EMBL" id="ATC87001.1"/>
    </source>
</evidence>
<dbReference type="InterPro" id="IPR035919">
    <property type="entry name" value="EAL_sf"/>
</dbReference>
<dbReference type="SUPFAM" id="SSF55073">
    <property type="entry name" value="Nucleotide cyclase"/>
    <property type="match status" value="1"/>
</dbReference>
<dbReference type="SUPFAM" id="SSF141868">
    <property type="entry name" value="EAL domain-like"/>
    <property type="match status" value="1"/>
</dbReference>
<feature type="transmembrane region" description="Helical" evidence="1">
    <location>
        <begin position="114"/>
        <end position="146"/>
    </location>
</feature>
<evidence type="ECO:0000256" key="1">
    <source>
        <dbReference type="SAM" id="Phobius"/>
    </source>
</evidence>
<feature type="transmembrane region" description="Helical" evidence="1">
    <location>
        <begin position="166"/>
        <end position="189"/>
    </location>
</feature>
<dbReference type="RefSeq" id="WP_010554025.1">
    <property type="nucleotide sequence ID" value="NZ_CP011025.1"/>
</dbReference>
<dbReference type="EMBL" id="CP011025">
    <property type="protein sequence ID" value="ATC87001.1"/>
    <property type="molecule type" value="Genomic_DNA"/>
</dbReference>
<reference evidence="3 4" key="1">
    <citation type="journal article" date="2012" name="J. Bacteriol.">
        <title>Genome sequences of type strains of seven species of the marine bacterium Pseudoalteromonas.</title>
        <authorList>
            <person name="Xie B.B."/>
            <person name="Shu Y.L."/>
            <person name="Qin Q.L."/>
            <person name="Rong J.C."/>
            <person name="Zhang X.Y."/>
            <person name="Chen X.L."/>
            <person name="Shi M."/>
            <person name="He H.L."/>
            <person name="Zhou B.C."/>
            <person name="Zhang Y.Z."/>
        </authorList>
    </citation>
    <scope>NUCLEOTIDE SEQUENCE [LARGE SCALE GENOMIC DNA]</scope>
    <source>
        <strain evidence="3 4">A 37-1-2</strain>
    </source>
</reference>
<dbReference type="InterPro" id="IPR050706">
    <property type="entry name" value="Cyclic-di-GMP_PDE-like"/>
</dbReference>
<dbReference type="InterPro" id="IPR029787">
    <property type="entry name" value="Nucleotide_cyclase"/>
</dbReference>
<dbReference type="Gene3D" id="3.30.450.20">
    <property type="entry name" value="PAS domain"/>
    <property type="match status" value="1"/>
</dbReference>
<dbReference type="InterPro" id="IPR001633">
    <property type="entry name" value="EAL_dom"/>
</dbReference>
<feature type="transmembrane region" description="Helical" evidence="1">
    <location>
        <begin position="20"/>
        <end position="43"/>
    </location>
</feature>
<keyword evidence="1" id="KW-1133">Transmembrane helix</keyword>
<dbReference type="PANTHER" id="PTHR33121:SF70">
    <property type="entry name" value="SIGNALING PROTEIN YKOW"/>
    <property type="match status" value="1"/>
</dbReference>
<dbReference type="CDD" id="cd01948">
    <property type="entry name" value="EAL"/>
    <property type="match status" value="1"/>
</dbReference>
<dbReference type="Proteomes" id="UP000016505">
    <property type="component" value="Chromosome I"/>
</dbReference>
<dbReference type="AlphaFoldDB" id="A0A290S7M3"/>
<evidence type="ECO:0000313" key="4">
    <source>
        <dbReference type="Proteomes" id="UP000016505"/>
    </source>
</evidence>
<name>A0A290S7M3_9GAMM</name>
<dbReference type="PROSITE" id="PS50883">
    <property type="entry name" value="EAL"/>
    <property type="match status" value="1"/>
</dbReference>
<keyword evidence="1" id="KW-0472">Membrane</keyword>
<organism evidence="3 4">
    <name type="scientific">Pseudoalteromonas arctica A 37-1-2</name>
    <dbReference type="NCBI Taxonomy" id="1117313"/>
    <lineage>
        <taxon>Bacteria</taxon>
        <taxon>Pseudomonadati</taxon>
        <taxon>Pseudomonadota</taxon>
        <taxon>Gammaproteobacteria</taxon>
        <taxon>Alteromonadales</taxon>
        <taxon>Pseudoalteromonadaceae</taxon>
        <taxon>Pseudoalteromonas</taxon>
    </lineage>
</organism>
<protein>
    <recommendedName>
        <fullName evidence="2">EAL domain-containing protein</fullName>
    </recommendedName>
</protein>
<dbReference type="GO" id="GO:0071111">
    <property type="term" value="F:cyclic-guanylate-specific phosphodiesterase activity"/>
    <property type="evidence" value="ECO:0007669"/>
    <property type="project" value="InterPro"/>
</dbReference>
<dbReference type="KEGG" id="part:PARC_a2519"/>
<dbReference type="SMART" id="SM00052">
    <property type="entry name" value="EAL"/>
    <property type="match status" value="1"/>
</dbReference>
<accession>A0A290S7M3</accession>
<dbReference type="Gene3D" id="3.30.70.270">
    <property type="match status" value="1"/>
</dbReference>
<feature type="transmembrane region" description="Helical" evidence="1">
    <location>
        <begin position="82"/>
        <end position="102"/>
    </location>
</feature>
<feature type="transmembrane region" description="Helical" evidence="1">
    <location>
        <begin position="55"/>
        <end position="76"/>
    </location>
</feature>